<keyword evidence="1" id="KW-0479">Metal-binding</keyword>
<keyword evidence="1" id="KW-0862">Zinc</keyword>
<name>A0A0H5RIR3_9EUKA</name>
<sequence>MGRCFHCIFCGQCGHRSPFLMKTMYVIPLCSCPDFACCRIPCRHIAAVCSAMNVDPMDVKYLTPRWRLDQHPLWQIAYCRVNPNISPLTNAIFNVGTSAVVPSVYDDAYAQITVPEVNFHYRHLMQAAKEIVQVGQTSVAAFKRTIMAFNALCIDSKEPVPVESSIEAVPSGFASIRAPIAKSVKKRGRRSNDDLVNRSALQTEGTTLQTCKENGLTAKDHRSGGRCPFWVKPVQQLIKTAHIVEVVADCSSDDTCSESNNIPLIQRFMTEVPQ</sequence>
<dbReference type="Pfam" id="PF04434">
    <property type="entry name" value="SWIM"/>
    <property type="match status" value="1"/>
</dbReference>
<evidence type="ECO:0000256" key="1">
    <source>
        <dbReference type="PROSITE-ProRule" id="PRU00325"/>
    </source>
</evidence>
<dbReference type="AlphaFoldDB" id="A0A0H5RIR3"/>
<reference evidence="3" key="1">
    <citation type="submission" date="2015-04" db="EMBL/GenBank/DDBJ databases">
        <title>The genome sequence of the plant pathogenic Rhizarian Plasmodiophora brassicae reveals insights in its biotrophic life cycle and the origin of chitin synthesis.</title>
        <authorList>
            <person name="Schwelm A."/>
            <person name="Fogelqvist J."/>
            <person name="Knaust A."/>
            <person name="Julke S."/>
            <person name="Lilja T."/>
            <person name="Dhandapani V."/>
            <person name="Bonilla-Rosso G."/>
            <person name="Karlsson M."/>
            <person name="Shevchenko A."/>
            <person name="Choi S.R."/>
            <person name="Kim H.G."/>
            <person name="Park J.Y."/>
            <person name="Lim Y.P."/>
            <person name="Ludwig-Muller J."/>
            <person name="Dixelius C."/>
        </authorList>
    </citation>
    <scope>NUCLEOTIDE SEQUENCE</scope>
    <source>
        <tissue evidence="3">Potato root galls</tissue>
    </source>
</reference>
<evidence type="ECO:0000313" key="3">
    <source>
        <dbReference type="EMBL" id="CRZ08584.1"/>
    </source>
</evidence>
<organism evidence="3">
    <name type="scientific">Spongospora subterranea</name>
    <dbReference type="NCBI Taxonomy" id="70186"/>
    <lineage>
        <taxon>Eukaryota</taxon>
        <taxon>Sar</taxon>
        <taxon>Rhizaria</taxon>
        <taxon>Endomyxa</taxon>
        <taxon>Phytomyxea</taxon>
        <taxon>Plasmodiophorida</taxon>
        <taxon>Plasmodiophoridae</taxon>
        <taxon>Spongospora</taxon>
    </lineage>
</organism>
<dbReference type="PROSITE" id="PS50966">
    <property type="entry name" value="ZF_SWIM"/>
    <property type="match status" value="1"/>
</dbReference>
<keyword evidence="1" id="KW-0863">Zinc-finger</keyword>
<feature type="domain" description="SWIM-type" evidence="2">
    <location>
        <begin position="15"/>
        <end position="53"/>
    </location>
</feature>
<feature type="non-terminal residue" evidence="3">
    <location>
        <position position="274"/>
    </location>
</feature>
<dbReference type="InterPro" id="IPR007527">
    <property type="entry name" value="Znf_SWIM"/>
</dbReference>
<dbReference type="EMBL" id="HACM01008142">
    <property type="protein sequence ID" value="CRZ08584.1"/>
    <property type="molecule type" value="Transcribed_RNA"/>
</dbReference>
<accession>A0A0H5RIR3</accession>
<proteinExistence type="predicted"/>
<dbReference type="GO" id="GO:0008270">
    <property type="term" value="F:zinc ion binding"/>
    <property type="evidence" value="ECO:0007669"/>
    <property type="project" value="UniProtKB-KW"/>
</dbReference>
<protein>
    <recommendedName>
        <fullName evidence="2">SWIM-type domain-containing protein</fullName>
    </recommendedName>
</protein>
<evidence type="ECO:0000259" key="2">
    <source>
        <dbReference type="PROSITE" id="PS50966"/>
    </source>
</evidence>